<evidence type="ECO:0008006" key="3">
    <source>
        <dbReference type="Google" id="ProtNLM"/>
    </source>
</evidence>
<dbReference type="RefSeq" id="WP_193193346.1">
    <property type="nucleotide sequence ID" value="NZ_JBHSVR010000001.1"/>
</dbReference>
<evidence type="ECO:0000313" key="2">
    <source>
        <dbReference type="Proteomes" id="UP001596425"/>
    </source>
</evidence>
<proteinExistence type="predicted"/>
<dbReference type="Proteomes" id="UP001596425">
    <property type="component" value="Unassembled WGS sequence"/>
</dbReference>
<dbReference type="InterPro" id="IPR051057">
    <property type="entry name" value="PI-PLC_domain"/>
</dbReference>
<keyword evidence="2" id="KW-1185">Reference proteome</keyword>
<accession>A0ABW1YV12</accession>
<comment type="caution">
    <text evidence="1">The sequence shown here is derived from an EMBL/GenBank/DDBJ whole genome shotgun (WGS) entry which is preliminary data.</text>
</comment>
<dbReference type="PANTHER" id="PTHR13593:SF146">
    <property type="entry name" value="PLC-LIKE PHOSPHODIESTERASE"/>
    <property type="match status" value="1"/>
</dbReference>
<protein>
    <recommendedName>
        <fullName evidence="3">PLC-like phosphodiesterase</fullName>
    </recommendedName>
</protein>
<dbReference type="SUPFAM" id="SSF51695">
    <property type="entry name" value="PLC-like phosphodiesterases"/>
    <property type="match status" value="1"/>
</dbReference>
<dbReference type="PANTHER" id="PTHR13593">
    <property type="match status" value="1"/>
</dbReference>
<gene>
    <name evidence="1" type="ORF">ACFQBM_18330</name>
</gene>
<sequence length="439" mass="47786">MQNANDQIEESDIGLTDHYGHYQWFAEKNGSVIASKYAEIAPSTGNMGSSNMGDMLNTPSIVTSDHAISYGFYDAGPGWGSLTNQDQSYVYVTSNHSTWMGDLAGSTAASSKPFARFALPGVHDAGMFDPSFIHELVRNSDYLAALLELGALTPFAGTLAGITVAELQALSAGEIEKLIIGFSFTQKDNIATMLDLGIRYFDFRPGYCVPFYEGGIYHQHALIPGYPYNSFLRDVLGWLEAHPSEIVVLNINDQGFVADDMTPSTEVLEEYFSSAVASSGASNIAIGDKDSLSQTYGQLIAQNKRLIFLNQIGSDYYHASKYDSYNSGTYTTTDPADVIGALNGMSRSHQGGHDYTVLQLQATPEGTDGGILSNLTTLSDASSPILSTKAMFDRQTYTWLRQHVASRFDPDQTIVFLNDFGDNALVDIAKDISRDRINA</sequence>
<reference evidence="2" key="1">
    <citation type="journal article" date="2019" name="Int. J. Syst. Evol. Microbiol.">
        <title>The Global Catalogue of Microorganisms (GCM) 10K type strain sequencing project: providing services to taxonomists for standard genome sequencing and annotation.</title>
        <authorList>
            <consortium name="The Broad Institute Genomics Platform"/>
            <consortium name="The Broad Institute Genome Sequencing Center for Infectious Disease"/>
            <person name="Wu L."/>
            <person name="Ma J."/>
        </authorList>
    </citation>
    <scope>NUCLEOTIDE SEQUENCE [LARGE SCALE GENOMIC DNA]</scope>
    <source>
        <strain evidence="2">CGMCC 1.13718</strain>
    </source>
</reference>
<name>A0ABW1YV12_9GAMM</name>
<organism evidence="1 2">
    <name type="scientific">Microbulbifer taiwanensis</name>
    <dbReference type="NCBI Taxonomy" id="986746"/>
    <lineage>
        <taxon>Bacteria</taxon>
        <taxon>Pseudomonadati</taxon>
        <taxon>Pseudomonadota</taxon>
        <taxon>Gammaproteobacteria</taxon>
        <taxon>Cellvibrionales</taxon>
        <taxon>Microbulbiferaceae</taxon>
        <taxon>Microbulbifer</taxon>
    </lineage>
</organism>
<dbReference type="Gene3D" id="3.20.20.190">
    <property type="entry name" value="Phosphatidylinositol (PI) phosphodiesterase"/>
    <property type="match status" value="1"/>
</dbReference>
<dbReference type="EMBL" id="JBHSVR010000001">
    <property type="protein sequence ID" value="MFC6635245.1"/>
    <property type="molecule type" value="Genomic_DNA"/>
</dbReference>
<evidence type="ECO:0000313" key="1">
    <source>
        <dbReference type="EMBL" id="MFC6635245.1"/>
    </source>
</evidence>
<dbReference type="InterPro" id="IPR017946">
    <property type="entry name" value="PLC-like_Pdiesterase_TIM-brl"/>
</dbReference>